<name>A0A1W1HGU4_9BACT</name>
<dbReference type="InterPro" id="IPR050465">
    <property type="entry name" value="UPF0194_transport"/>
</dbReference>
<dbReference type="STRING" id="1246637.MTBBW1_410049"/>
<accession>A0A1W1HGU4</accession>
<gene>
    <name evidence="3" type="ORF">MTBBW1_410049</name>
</gene>
<dbReference type="GO" id="GO:0030313">
    <property type="term" value="C:cell envelope"/>
    <property type="evidence" value="ECO:0007669"/>
    <property type="project" value="UniProtKB-SubCell"/>
</dbReference>
<evidence type="ECO:0000256" key="2">
    <source>
        <dbReference type="ARBA" id="ARBA00023054"/>
    </source>
</evidence>
<organism evidence="3 4">
    <name type="scientific">Desulfamplus magnetovallimortis</name>
    <dbReference type="NCBI Taxonomy" id="1246637"/>
    <lineage>
        <taxon>Bacteria</taxon>
        <taxon>Pseudomonadati</taxon>
        <taxon>Thermodesulfobacteriota</taxon>
        <taxon>Desulfobacteria</taxon>
        <taxon>Desulfobacterales</taxon>
        <taxon>Desulfobacteraceae</taxon>
        <taxon>Desulfamplus</taxon>
    </lineage>
</organism>
<dbReference type="EMBL" id="FWEV01000283">
    <property type="protein sequence ID" value="SLM31694.1"/>
    <property type="molecule type" value="Genomic_DNA"/>
</dbReference>
<dbReference type="PANTHER" id="PTHR32347">
    <property type="entry name" value="EFFLUX SYSTEM COMPONENT YKNX-RELATED"/>
    <property type="match status" value="1"/>
</dbReference>
<keyword evidence="4" id="KW-1185">Reference proteome</keyword>
<proteinExistence type="predicted"/>
<protein>
    <recommendedName>
        <fullName evidence="5">Membrane fusion protein biotin-lipoyl like domain-containing protein</fullName>
    </recommendedName>
</protein>
<dbReference type="Gene3D" id="2.40.50.100">
    <property type="match status" value="1"/>
</dbReference>
<evidence type="ECO:0008006" key="5">
    <source>
        <dbReference type="Google" id="ProtNLM"/>
    </source>
</evidence>
<sequence>MCKKLLYLAWIFAFLVVVRITSFTGTEETTAFQGIAETREVIINSENSVEIRTIHVVPGQEIQKGRVLVELERPELTLKINGISHQLEELKSQDGINRDEIMSEIRQLKAQKTVRVSEIDHEIQQIESRYDFNKEMVSSLKSINIVSKGLQDTEIDRKPGAMALEIENLKQERHLTEKRFQGEIDDLTTRLASSETPETIRQESLKKELELLNREKESLLILAGIDGIIGSIHCKAGEKVSPFQPILTLHTRAPSYVRGYIHENIHNLASSGDTVYVNALTGEAKRIQGEIVGVGSRIIEYPLRLKKRPEIQLWGREVEIRLPDGNPFLLGEKVMIETATHNENRYLAWLKKWFSLESYAADASVTTKGADIPITGADMEASGLIYLKDLDRYLVISDDVEKKKNILYLMDNRAKITNELPIEGLDKIDDMEAICQDDYGTIYICCSQDRKKNGKLPDERKLFVQVRRSGSRLIQDGHVLLYDLLKEAAVRNPDEKWAAFIGTEKRNIEIEGMFVEQDDLFLGFKKPLKENQAVILKISNFRMMLEKNHLDKGQVQIWRTLDLQDHDSQSGNGLDSWVGNESASKGKVKGKGASKGAAGISDLFHYQNQLLVLSSHKEKGDKPGAGIIGALRVFDFTEGNLIKTYYFNQLNPEGITFDSLRNCFVVTFDQGSDVPSRLMHLKNI</sequence>
<dbReference type="OrthoDB" id="9810504at2"/>
<reference evidence="3 4" key="1">
    <citation type="submission" date="2017-03" db="EMBL/GenBank/DDBJ databases">
        <authorList>
            <person name="Afonso C.L."/>
            <person name="Miller P.J."/>
            <person name="Scott M.A."/>
            <person name="Spackman E."/>
            <person name="Goraichik I."/>
            <person name="Dimitrov K.M."/>
            <person name="Suarez D.L."/>
            <person name="Swayne D.E."/>
        </authorList>
    </citation>
    <scope>NUCLEOTIDE SEQUENCE [LARGE SCALE GENOMIC DNA]</scope>
    <source>
        <strain evidence="3">PRJEB14757</strain>
    </source>
</reference>
<evidence type="ECO:0000313" key="3">
    <source>
        <dbReference type="EMBL" id="SLM31694.1"/>
    </source>
</evidence>
<dbReference type="RefSeq" id="WP_080800685.1">
    <property type="nucleotide sequence ID" value="NZ_LT828541.1"/>
</dbReference>
<dbReference type="PANTHER" id="PTHR32347:SF23">
    <property type="entry name" value="BLL5650 PROTEIN"/>
    <property type="match status" value="1"/>
</dbReference>
<keyword evidence="2" id="KW-0175">Coiled coil</keyword>
<dbReference type="Proteomes" id="UP000191931">
    <property type="component" value="Unassembled WGS sequence"/>
</dbReference>
<evidence type="ECO:0000313" key="4">
    <source>
        <dbReference type="Proteomes" id="UP000191931"/>
    </source>
</evidence>
<dbReference type="AlphaFoldDB" id="A0A1W1HGU4"/>
<evidence type="ECO:0000256" key="1">
    <source>
        <dbReference type="ARBA" id="ARBA00004196"/>
    </source>
</evidence>
<comment type="subcellular location">
    <subcellularLocation>
        <location evidence="1">Cell envelope</location>
    </subcellularLocation>
</comment>